<evidence type="ECO:0000313" key="2">
    <source>
        <dbReference type="EMBL" id="GFO29058.1"/>
    </source>
</evidence>
<dbReference type="Proteomes" id="UP000735302">
    <property type="component" value="Unassembled WGS sequence"/>
</dbReference>
<sequence length="67" mass="7474">MKVRWLLRMSGDGFVRFQFETSQMKVSKPDGHSFGEIIGEKDDDNDGDDGDDDDNDDEGGGDDVQMT</sequence>
<proteinExistence type="predicted"/>
<protein>
    <submittedName>
        <fullName evidence="2">Uncharacterized protein</fullName>
    </submittedName>
</protein>
<accession>A0AAV4CC68</accession>
<gene>
    <name evidence="2" type="ORF">PoB_005556300</name>
</gene>
<keyword evidence="3" id="KW-1185">Reference proteome</keyword>
<evidence type="ECO:0000313" key="3">
    <source>
        <dbReference type="Proteomes" id="UP000735302"/>
    </source>
</evidence>
<name>A0AAV4CC68_9GAST</name>
<dbReference type="EMBL" id="BLXT01006120">
    <property type="protein sequence ID" value="GFO29058.1"/>
    <property type="molecule type" value="Genomic_DNA"/>
</dbReference>
<feature type="compositionally biased region" description="Acidic residues" evidence="1">
    <location>
        <begin position="41"/>
        <end position="61"/>
    </location>
</feature>
<organism evidence="2 3">
    <name type="scientific">Plakobranchus ocellatus</name>
    <dbReference type="NCBI Taxonomy" id="259542"/>
    <lineage>
        <taxon>Eukaryota</taxon>
        <taxon>Metazoa</taxon>
        <taxon>Spiralia</taxon>
        <taxon>Lophotrochozoa</taxon>
        <taxon>Mollusca</taxon>
        <taxon>Gastropoda</taxon>
        <taxon>Heterobranchia</taxon>
        <taxon>Euthyneura</taxon>
        <taxon>Panpulmonata</taxon>
        <taxon>Sacoglossa</taxon>
        <taxon>Placobranchoidea</taxon>
        <taxon>Plakobranchidae</taxon>
        <taxon>Plakobranchus</taxon>
    </lineage>
</organism>
<comment type="caution">
    <text evidence="2">The sequence shown here is derived from an EMBL/GenBank/DDBJ whole genome shotgun (WGS) entry which is preliminary data.</text>
</comment>
<reference evidence="2 3" key="1">
    <citation type="journal article" date="2021" name="Elife">
        <title>Chloroplast acquisition without the gene transfer in kleptoplastic sea slugs, Plakobranchus ocellatus.</title>
        <authorList>
            <person name="Maeda T."/>
            <person name="Takahashi S."/>
            <person name="Yoshida T."/>
            <person name="Shimamura S."/>
            <person name="Takaki Y."/>
            <person name="Nagai Y."/>
            <person name="Toyoda A."/>
            <person name="Suzuki Y."/>
            <person name="Arimoto A."/>
            <person name="Ishii H."/>
            <person name="Satoh N."/>
            <person name="Nishiyama T."/>
            <person name="Hasebe M."/>
            <person name="Maruyama T."/>
            <person name="Minagawa J."/>
            <person name="Obokata J."/>
            <person name="Shigenobu S."/>
        </authorList>
    </citation>
    <scope>NUCLEOTIDE SEQUENCE [LARGE SCALE GENOMIC DNA]</scope>
</reference>
<evidence type="ECO:0000256" key="1">
    <source>
        <dbReference type="SAM" id="MobiDB-lite"/>
    </source>
</evidence>
<dbReference type="AlphaFoldDB" id="A0AAV4CC68"/>
<feature type="region of interest" description="Disordered" evidence="1">
    <location>
        <begin position="25"/>
        <end position="67"/>
    </location>
</feature>